<dbReference type="HOGENOM" id="CLU_010871_1_0_1"/>
<evidence type="ECO:0000313" key="1">
    <source>
        <dbReference type="EMBL" id="KIM29818.1"/>
    </source>
</evidence>
<accession>A0A0C2WUH3</accession>
<reference evidence="1 2" key="1">
    <citation type="submission" date="2014-04" db="EMBL/GenBank/DDBJ databases">
        <authorList>
            <consortium name="DOE Joint Genome Institute"/>
            <person name="Kuo A."/>
            <person name="Zuccaro A."/>
            <person name="Kohler A."/>
            <person name="Nagy L.G."/>
            <person name="Floudas D."/>
            <person name="Copeland A."/>
            <person name="Barry K.W."/>
            <person name="Cichocki N."/>
            <person name="Veneault-Fourrey C."/>
            <person name="LaButti K."/>
            <person name="Lindquist E.A."/>
            <person name="Lipzen A."/>
            <person name="Lundell T."/>
            <person name="Morin E."/>
            <person name="Murat C."/>
            <person name="Sun H."/>
            <person name="Tunlid A."/>
            <person name="Henrissat B."/>
            <person name="Grigoriev I.V."/>
            <person name="Hibbett D.S."/>
            <person name="Martin F."/>
            <person name="Nordberg H.P."/>
            <person name="Cantor M.N."/>
            <person name="Hua S.X."/>
        </authorList>
    </citation>
    <scope>NUCLEOTIDE SEQUENCE [LARGE SCALE GENOMIC DNA]</scope>
    <source>
        <strain evidence="1 2">MAFF 305830</strain>
    </source>
</reference>
<dbReference type="AlphaFoldDB" id="A0A0C2WUH3"/>
<sequence length="697" mass="78660">MANELSRLEAFNFTSSIFQDAPWFSIFDLLGWKYIEMVETASLTTQDIHIADVLVQCYCIPEIREIVNPFGISYTTDHTEAGFWSQYCENPSNRWVQEAHPNRPNSLFLLMRDLPIPDEHSSDQLEATLRLSIWRNSLYKAPEHWDRVLDLATKTSLNYFGASVLTLGRFLNARKWDAWSSDADRSSYVDIVDRIVKFMSNGDYSIPTTSLISLLRGFEALLEGEGTSVDPDSCLSRPFAYREALQHSAGQDLRLHHAFTLLLARNLTTCPEEDITRRVKEVITMLWARPLDNIRHNPRESPEISGYGKEIHEIDDGTLASWIKDADTIPGIHEILHHLVTAQAKRPSEVLLLTFPDSQGRNDLLLEAFKTFDRLSTTGVSPSQHRTIIDLVCQHLEISQPPASKDYFVTNDVLKNPCLRVIVSCLGRWDGEYSDLDITQNTELMKDPWDRVAMYLMKHQSQAGSPKAVQVQALLWPVIPNRKLLCQEAMENCETLDYLLRLFEHRLDPCIFPEDIGDLAPVSIQGHSVDALLTMLLLSYKHKGVLAETPNLPISHQCIDPILEVCSMVTLSQVSFLQLLFDLSIRLIDRRPSIEDVAAMLACINVALQLPTEHGTLSIIPPLARRIIQLKRAILSSEDPAGQHEKVAAEASRVIGILKTKLARISVFGSQNGKRLSCARSQLNCGPAAAWLPIHFE</sequence>
<reference evidence="2" key="2">
    <citation type="submission" date="2015-01" db="EMBL/GenBank/DDBJ databases">
        <title>Evolutionary Origins and Diversification of the Mycorrhizal Mutualists.</title>
        <authorList>
            <consortium name="DOE Joint Genome Institute"/>
            <consortium name="Mycorrhizal Genomics Consortium"/>
            <person name="Kohler A."/>
            <person name="Kuo A."/>
            <person name="Nagy L.G."/>
            <person name="Floudas D."/>
            <person name="Copeland A."/>
            <person name="Barry K.W."/>
            <person name="Cichocki N."/>
            <person name="Veneault-Fourrey C."/>
            <person name="LaButti K."/>
            <person name="Lindquist E.A."/>
            <person name="Lipzen A."/>
            <person name="Lundell T."/>
            <person name="Morin E."/>
            <person name="Murat C."/>
            <person name="Riley R."/>
            <person name="Ohm R."/>
            <person name="Sun H."/>
            <person name="Tunlid A."/>
            <person name="Henrissat B."/>
            <person name="Grigoriev I.V."/>
            <person name="Hibbett D.S."/>
            <person name="Martin F."/>
        </authorList>
    </citation>
    <scope>NUCLEOTIDE SEQUENCE [LARGE SCALE GENOMIC DNA]</scope>
    <source>
        <strain evidence="2">MAFF 305830</strain>
    </source>
</reference>
<protein>
    <recommendedName>
        <fullName evidence="3">Sec39 domain-containing protein</fullName>
    </recommendedName>
</protein>
<evidence type="ECO:0000313" key="2">
    <source>
        <dbReference type="Proteomes" id="UP000054097"/>
    </source>
</evidence>
<dbReference type="Proteomes" id="UP000054097">
    <property type="component" value="Unassembled WGS sequence"/>
</dbReference>
<name>A0A0C2WUH3_SERVB</name>
<dbReference type="EMBL" id="KN824287">
    <property type="protein sequence ID" value="KIM29818.1"/>
    <property type="molecule type" value="Genomic_DNA"/>
</dbReference>
<organism evidence="1 2">
    <name type="scientific">Serendipita vermifera MAFF 305830</name>
    <dbReference type="NCBI Taxonomy" id="933852"/>
    <lineage>
        <taxon>Eukaryota</taxon>
        <taxon>Fungi</taxon>
        <taxon>Dikarya</taxon>
        <taxon>Basidiomycota</taxon>
        <taxon>Agaricomycotina</taxon>
        <taxon>Agaricomycetes</taxon>
        <taxon>Sebacinales</taxon>
        <taxon>Serendipitaceae</taxon>
        <taxon>Serendipita</taxon>
    </lineage>
</organism>
<gene>
    <name evidence="1" type="ORF">M408DRAFT_304773</name>
</gene>
<keyword evidence="2" id="KW-1185">Reference proteome</keyword>
<evidence type="ECO:0008006" key="3">
    <source>
        <dbReference type="Google" id="ProtNLM"/>
    </source>
</evidence>
<proteinExistence type="predicted"/>